<feature type="transmembrane region" description="Helical" evidence="7">
    <location>
        <begin position="124"/>
        <end position="144"/>
    </location>
</feature>
<evidence type="ECO:0000313" key="9">
    <source>
        <dbReference type="EMBL" id="MET4581625.1"/>
    </source>
</evidence>
<feature type="transmembrane region" description="Helical" evidence="7">
    <location>
        <begin position="6"/>
        <end position="29"/>
    </location>
</feature>
<comment type="similarity">
    <text evidence="2">Belongs to the UPF0126 family.</text>
</comment>
<feature type="domain" description="Glycine transporter" evidence="8">
    <location>
        <begin position="99"/>
        <end position="172"/>
    </location>
</feature>
<dbReference type="Pfam" id="PF03458">
    <property type="entry name" value="Gly_transporter"/>
    <property type="match status" value="2"/>
</dbReference>
<keyword evidence="5 7" id="KW-1133">Transmembrane helix</keyword>
<reference evidence="9 10" key="1">
    <citation type="submission" date="2024-06" db="EMBL/GenBank/DDBJ databases">
        <title>Sorghum-associated microbial communities from plants grown in Nebraska, USA.</title>
        <authorList>
            <person name="Schachtman D."/>
        </authorList>
    </citation>
    <scope>NUCLEOTIDE SEQUENCE [LARGE SCALE GENOMIC DNA]</scope>
    <source>
        <strain evidence="9 10">2857</strain>
    </source>
</reference>
<proteinExistence type="inferred from homology"/>
<protein>
    <submittedName>
        <fullName evidence="9">Membrane protein YeiH</fullName>
    </submittedName>
</protein>
<feature type="transmembrane region" description="Helical" evidence="7">
    <location>
        <begin position="97"/>
        <end position="118"/>
    </location>
</feature>
<dbReference type="Proteomes" id="UP001549257">
    <property type="component" value="Unassembled WGS sequence"/>
</dbReference>
<evidence type="ECO:0000256" key="7">
    <source>
        <dbReference type="SAM" id="Phobius"/>
    </source>
</evidence>
<feature type="transmembrane region" description="Helical" evidence="7">
    <location>
        <begin position="181"/>
        <end position="202"/>
    </location>
</feature>
<evidence type="ECO:0000256" key="1">
    <source>
        <dbReference type="ARBA" id="ARBA00004651"/>
    </source>
</evidence>
<keyword evidence="10" id="KW-1185">Reference proteome</keyword>
<evidence type="ECO:0000259" key="8">
    <source>
        <dbReference type="Pfam" id="PF03458"/>
    </source>
</evidence>
<sequence length="227" mass="24073">MTQAAFFIPAWADILAICIGSLQGALFAAQFRDRRLDLLGVAIIGIATGFGGGILRDLLLNELPAAMQSNWYLPAATIAALVGMFLERVLSRLSKVITVLDALTIGLFGAIGTTKALAVGVPPVPAVFVGALSAVGGSILRDLLLNLPIAIMQVGSLYAVAALAGTSTLAVLVAFGVNVTVAAVVCVVVTFGVRVLAVLFNWSLPEQRRLERLPSLRRFRNFRNFRR</sequence>
<gene>
    <name evidence="9" type="ORF">ABIE21_001115</name>
</gene>
<dbReference type="InterPro" id="IPR005115">
    <property type="entry name" value="Gly_transporter"/>
</dbReference>
<feature type="transmembrane region" description="Helical" evidence="7">
    <location>
        <begin position="156"/>
        <end position="175"/>
    </location>
</feature>
<comment type="caution">
    <text evidence="9">The sequence shown here is derived from an EMBL/GenBank/DDBJ whole genome shotgun (WGS) entry which is preliminary data.</text>
</comment>
<evidence type="ECO:0000256" key="3">
    <source>
        <dbReference type="ARBA" id="ARBA00022475"/>
    </source>
</evidence>
<keyword evidence="4 7" id="KW-0812">Transmembrane</keyword>
<evidence type="ECO:0000313" key="10">
    <source>
        <dbReference type="Proteomes" id="UP001549257"/>
    </source>
</evidence>
<feature type="transmembrane region" description="Helical" evidence="7">
    <location>
        <begin position="71"/>
        <end position="90"/>
    </location>
</feature>
<dbReference type="PANTHER" id="PTHR30506:SF3">
    <property type="entry name" value="UPF0126 INNER MEMBRANE PROTEIN YADS-RELATED"/>
    <property type="match status" value="1"/>
</dbReference>
<dbReference type="RefSeq" id="WP_354023792.1">
    <property type="nucleotide sequence ID" value="NZ_JBEPSJ010000001.1"/>
</dbReference>
<dbReference type="EMBL" id="JBEPSJ010000001">
    <property type="protein sequence ID" value="MET4581625.1"/>
    <property type="molecule type" value="Genomic_DNA"/>
</dbReference>
<accession>A0ABV2QM15</accession>
<evidence type="ECO:0000256" key="5">
    <source>
        <dbReference type="ARBA" id="ARBA00022989"/>
    </source>
</evidence>
<comment type="subcellular location">
    <subcellularLocation>
        <location evidence="1">Cell membrane</location>
        <topology evidence="1">Multi-pass membrane protein</topology>
    </subcellularLocation>
</comment>
<evidence type="ECO:0000256" key="2">
    <source>
        <dbReference type="ARBA" id="ARBA00008193"/>
    </source>
</evidence>
<keyword evidence="6 7" id="KW-0472">Membrane</keyword>
<feature type="domain" description="Glycine transporter" evidence="8">
    <location>
        <begin position="11"/>
        <end position="87"/>
    </location>
</feature>
<feature type="transmembrane region" description="Helical" evidence="7">
    <location>
        <begin position="36"/>
        <end position="59"/>
    </location>
</feature>
<organism evidence="9 10">
    <name type="scientific">Conyzicola nivalis</name>
    <dbReference type="NCBI Taxonomy" id="1477021"/>
    <lineage>
        <taxon>Bacteria</taxon>
        <taxon>Bacillati</taxon>
        <taxon>Actinomycetota</taxon>
        <taxon>Actinomycetes</taxon>
        <taxon>Micrococcales</taxon>
        <taxon>Microbacteriaceae</taxon>
        <taxon>Conyzicola</taxon>
    </lineage>
</organism>
<dbReference type="PANTHER" id="PTHR30506">
    <property type="entry name" value="INNER MEMBRANE PROTEIN"/>
    <property type="match status" value="1"/>
</dbReference>
<name>A0ABV2QM15_9MICO</name>
<evidence type="ECO:0000256" key="6">
    <source>
        <dbReference type="ARBA" id="ARBA00023136"/>
    </source>
</evidence>
<keyword evidence="3" id="KW-1003">Cell membrane</keyword>
<evidence type="ECO:0000256" key="4">
    <source>
        <dbReference type="ARBA" id="ARBA00022692"/>
    </source>
</evidence>